<dbReference type="Proteomes" id="UP000275401">
    <property type="component" value="Unassembled WGS sequence"/>
</dbReference>
<evidence type="ECO:0000313" key="1">
    <source>
        <dbReference type="EMBL" id="RNG17921.1"/>
    </source>
</evidence>
<reference evidence="1 2" key="1">
    <citation type="submission" date="2018-11" db="EMBL/GenBank/DDBJ databases">
        <title>The Potential of Streptomyces as Biocontrol Agents against the Tomato grey mould, Botrytis cinerea (Gray mold) Frontiers in Microbiology.</title>
        <authorList>
            <person name="Li D."/>
        </authorList>
    </citation>
    <scope>NUCLEOTIDE SEQUENCE [LARGE SCALE GENOMIC DNA]</scope>
    <source>
        <strain evidence="1 2">NEAU-LD23</strain>
    </source>
</reference>
<dbReference type="AlphaFoldDB" id="A0A3M8VN97"/>
<gene>
    <name evidence="1" type="ORF">EEJ42_28820</name>
</gene>
<sequence length="715" mass="77510">MGSGLYNLDRVMGTLAPALLGMPPGGGPWEKRRFPAGEPVVEVVGGRATGKTALLDALYDGYHAAVPTARVDLADAPYSADDQGDRDRLDTAHASPVTNLLFTVSHQLGYERDGTRHTLTFPRLSPALLVISAWRPEARDRDEVQPPDLVAAEEELGELLDQRNPDAQARKVVIGRWLNALGGVVAGLLPGVPGLQEVLSAATDTLLARGDDGRHGSSWWHSHLDRIDGDTTQRLFALVRKFRRGGADRDEVEADLIAALLADIDGAYGFVKRRTQHPSLILLDNVDEALRKRFLDPFVARYARDSREWRGRGRIMLPVVFATSLGDGSAAHALTTDAPPWTKPDRCPPEAWLVRLGIPRVGEAEIRTMLDDAVTYPPSLPTVIARLSGGRTGDALALAGAATARLREPGPFALDQLLSLPWPGTDEPVGARLVARLLPDGGVREEVLRIAPALDAEAAARLLRADRAALPGLSPDLRVRRLRDATLERPHWDHRPWPVPHPGEPPLITDRALRALLLHGVRTGADEASWAGLHAVAAARYNDGDVRARDSDRHDPRYLHHALAQGRIDTLVVRALHYRYLHRAPAEWLSDLNLIAAAPPAWAGFAPEDPPTEGVPDCASCGPGGDQRVHAAIRRLLALVWRLSAPLSAVPSGHRDTDLVQVRTALEALCAEYGNSPRRERAYNAYVDAIADGGWIDALVSGVQAPDLPVKGSSR</sequence>
<accession>A0A3M8VN97</accession>
<organism evidence="1 2">
    <name type="scientific">Streptomyces botrytidirepellens</name>
    <dbReference type="NCBI Taxonomy" id="2486417"/>
    <lineage>
        <taxon>Bacteria</taxon>
        <taxon>Bacillati</taxon>
        <taxon>Actinomycetota</taxon>
        <taxon>Actinomycetes</taxon>
        <taxon>Kitasatosporales</taxon>
        <taxon>Streptomycetaceae</taxon>
        <taxon>Streptomyces</taxon>
    </lineage>
</organism>
<dbReference type="RefSeq" id="WP_123104462.1">
    <property type="nucleotide sequence ID" value="NZ_RIBZ01000324.1"/>
</dbReference>
<dbReference type="EMBL" id="RIBZ01000324">
    <property type="protein sequence ID" value="RNG17921.1"/>
    <property type="molecule type" value="Genomic_DNA"/>
</dbReference>
<proteinExistence type="predicted"/>
<keyword evidence="2" id="KW-1185">Reference proteome</keyword>
<name>A0A3M8VN97_9ACTN</name>
<protein>
    <submittedName>
        <fullName evidence="1">Uncharacterized protein</fullName>
    </submittedName>
</protein>
<comment type="caution">
    <text evidence="1">The sequence shown here is derived from an EMBL/GenBank/DDBJ whole genome shotgun (WGS) entry which is preliminary data.</text>
</comment>
<evidence type="ECO:0000313" key="2">
    <source>
        <dbReference type="Proteomes" id="UP000275401"/>
    </source>
</evidence>